<dbReference type="SUPFAM" id="SSF52172">
    <property type="entry name" value="CheY-like"/>
    <property type="match status" value="1"/>
</dbReference>
<evidence type="ECO:0000256" key="3">
    <source>
        <dbReference type="PROSITE-ProRule" id="PRU00169"/>
    </source>
</evidence>
<evidence type="ECO:0000313" key="6">
    <source>
        <dbReference type="Proteomes" id="UP000179221"/>
    </source>
</evidence>
<dbReference type="PROSITE" id="PS50110">
    <property type="entry name" value="RESPONSE_REGULATORY"/>
    <property type="match status" value="1"/>
</dbReference>
<dbReference type="AlphaFoldDB" id="A0A1F7YHZ1"/>
<keyword evidence="1 3" id="KW-0597">Phosphoprotein</keyword>
<evidence type="ECO:0000256" key="1">
    <source>
        <dbReference type="ARBA" id="ARBA00022553"/>
    </source>
</evidence>
<dbReference type="Gene3D" id="3.40.50.2300">
    <property type="match status" value="1"/>
</dbReference>
<dbReference type="InterPro" id="IPR011006">
    <property type="entry name" value="CheY-like_superfamily"/>
</dbReference>
<gene>
    <name evidence="5" type="ORF">A2628_05905</name>
</gene>
<dbReference type="InterPro" id="IPR001789">
    <property type="entry name" value="Sig_transdc_resp-reg_receiver"/>
</dbReference>
<evidence type="ECO:0000256" key="2">
    <source>
        <dbReference type="ARBA" id="ARBA00023012"/>
    </source>
</evidence>
<dbReference type="PANTHER" id="PTHR44591">
    <property type="entry name" value="STRESS RESPONSE REGULATOR PROTEIN 1"/>
    <property type="match status" value="1"/>
</dbReference>
<accession>A0A1F7YHZ1</accession>
<evidence type="ECO:0000259" key="4">
    <source>
        <dbReference type="PROSITE" id="PS50110"/>
    </source>
</evidence>
<dbReference type="PANTHER" id="PTHR44591:SF14">
    <property type="entry name" value="PROTEIN PILG"/>
    <property type="match status" value="1"/>
</dbReference>
<reference evidence="5 6" key="1">
    <citation type="journal article" date="2016" name="Nat. Commun.">
        <title>Thousands of microbial genomes shed light on interconnected biogeochemical processes in an aquifer system.</title>
        <authorList>
            <person name="Anantharaman K."/>
            <person name="Brown C.T."/>
            <person name="Hug L.A."/>
            <person name="Sharon I."/>
            <person name="Castelle C.J."/>
            <person name="Probst A.J."/>
            <person name="Thomas B.C."/>
            <person name="Singh A."/>
            <person name="Wilkins M.J."/>
            <person name="Karaoz U."/>
            <person name="Brodie E.L."/>
            <person name="Williams K.H."/>
            <person name="Hubbard S.S."/>
            <person name="Banfield J.F."/>
        </authorList>
    </citation>
    <scope>NUCLEOTIDE SEQUENCE [LARGE SCALE GENOMIC DNA]</scope>
</reference>
<comment type="caution">
    <text evidence="5">The sequence shown here is derived from an EMBL/GenBank/DDBJ whole genome shotgun (WGS) entry which is preliminary data.</text>
</comment>
<name>A0A1F7YHZ1_9BACT</name>
<keyword evidence="2" id="KW-0902">Two-component regulatory system</keyword>
<dbReference type="InterPro" id="IPR050595">
    <property type="entry name" value="Bact_response_regulator"/>
</dbReference>
<feature type="modified residue" description="4-aspartylphosphate" evidence="3">
    <location>
        <position position="51"/>
    </location>
</feature>
<sequence>MKILIIEDDEQYQSILSRKLTSSGYEVEVAINGKDALIKLNKNKISLIILDLLMPEMSGWKFMYEMSRTQHKNIPIIILTNASEAAYPSRVPLVMDFLIKADVSLDELVKKVGKHMSAGETKKKSK</sequence>
<dbReference type="Pfam" id="PF00072">
    <property type="entry name" value="Response_reg"/>
    <property type="match status" value="1"/>
</dbReference>
<evidence type="ECO:0000313" key="5">
    <source>
        <dbReference type="EMBL" id="OGM26947.1"/>
    </source>
</evidence>
<feature type="domain" description="Response regulatory" evidence="4">
    <location>
        <begin position="2"/>
        <end position="116"/>
    </location>
</feature>
<dbReference type="SMART" id="SM00448">
    <property type="entry name" value="REC"/>
    <property type="match status" value="1"/>
</dbReference>
<dbReference type="EMBL" id="MGGL01000008">
    <property type="protein sequence ID" value="OGM26947.1"/>
    <property type="molecule type" value="Genomic_DNA"/>
</dbReference>
<dbReference type="GO" id="GO:0000160">
    <property type="term" value="P:phosphorelay signal transduction system"/>
    <property type="evidence" value="ECO:0007669"/>
    <property type="project" value="UniProtKB-KW"/>
</dbReference>
<organism evidence="5 6">
    <name type="scientific">Candidatus Woesebacteria bacterium RIFCSPHIGHO2_01_FULL_40_22</name>
    <dbReference type="NCBI Taxonomy" id="1802499"/>
    <lineage>
        <taxon>Bacteria</taxon>
        <taxon>Candidatus Woeseibacteriota</taxon>
    </lineage>
</organism>
<proteinExistence type="predicted"/>
<dbReference type="Proteomes" id="UP000179221">
    <property type="component" value="Unassembled WGS sequence"/>
</dbReference>
<protein>
    <recommendedName>
        <fullName evidence="4">Response regulatory domain-containing protein</fullName>
    </recommendedName>
</protein>